<dbReference type="KEGG" id="mpar:F7D14_18870"/>
<dbReference type="Gene3D" id="2.40.160.10">
    <property type="entry name" value="Porin"/>
    <property type="match status" value="1"/>
</dbReference>
<evidence type="ECO:0000256" key="1">
    <source>
        <dbReference type="SAM" id="Coils"/>
    </source>
</evidence>
<dbReference type="AlphaFoldDB" id="A0A6B8MCJ1"/>
<protein>
    <recommendedName>
        <fullName evidence="5">Porin</fullName>
    </recommendedName>
</protein>
<keyword evidence="4" id="KW-1185">Reference proteome</keyword>
<accession>A0A6B8MCJ1</accession>
<dbReference type="Pfam" id="PF07396">
    <property type="entry name" value="Porin_O_P"/>
    <property type="match status" value="2"/>
</dbReference>
<dbReference type="RefSeq" id="WP_016919534.1">
    <property type="nucleotide sequence ID" value="NZ_CP044331.1"/>
</dbReference>
<dbReference type="InterPro" id="IPR023614">
    <property type="entry name" value="Porin_dom_sf"/>
</dbReference>
<feature type="coiled-coil region" evidence="1">
    <location>
        <begin position="27"/>
        <end position="61"/>
    </location>
</feature>
<name>A0A6B8MCJ1_9HYPH</name>
<dbReference type="SUPFAM" id="SSF56935">
    <property type="entry name" value="Porins"/>
    <property type="match status" value="1"/>
</dbReference>
<proteinExistence type="predicted"/>
<feature type="signal peptide" evidence="2">
    <location>
        <begin position="1"/>
        <end position="22"/>
    </location>
</feature>
<evidence type="ECO:0008006" key="5">
    <source>
        <dbReference type="Google" id="ProtNLM"/>
    </source>
</evidence>
<feature type="chain" id="PRO_5025689759" description="Porin" evidence="2">
    <location>
        <begin position="23"/>
        <end position="527"/>
    </location>
</feature>
<gene>
    <name evidence="3" type="ORF">F7D14_18870</name>
</gene>
<evidence type="ECO:0000256" key="2">
    <source>
        <dbReference type="SAM" id="SignalP"/>
    </source>
</evidence>
<dbReference type="EMBL" id="CP044331">
    <property type="protein sequence ID" value="QGM99339.1"/>
    <property type="molecule type" value="Genomic_DNA"/>
</dbReference>
<organism evidence="3 4">
    <name type="scientific">Methylocystis parvus</name>
    <dbReference type="NCBI Taxonomy" id="134"/>
    <lineage>
        <taxon>Bacteria</taxon>
        <taxon>Pseudomonadati</taxon>
        <taxon>Pseudomonadota</taxon>
        <taxon>Alphaproteobacteria</taxon>
        <taxon>Hyphomicrobiales</taxon>
        <taxon>Methylocystaceae</taxon>
        <taxon>Methylocystis</taxon>
    </lineage>
</organism>
<reference evidence="3 4" key="1">
    <citation type="submission" date="2019-09" db="EMBL/GenBank/DDBJ databases">
        <title>Isolation and complete genome sequencing of Methylocystis species.</title>
        <authorList>
            <person name="Rumah B.L."/>
            <person name="Stead C.E."/>
            <person name="Stevens B.C."/>
            <person name="Minton N.P."/>
            <person name="Grosse-Honebrink A."/>
            <person name="Zhang Y."/>
        </authorList>
    </citation>
    <scope>NUCLEOTIDE SEQUENCE [LARGE SCALE GENOMIC DNA]</scope>
    <source>
        <strain evidence="3 4">BRCS2</strain>
    </source>
</reference>
<keyword evidence="2" id="KW-0732">Signal</keyword>
<keyword evidence="1" id="KW-0175">Coiled coil</keyword>
<dbReference type="InterPro" id="IPR010870">
    <property type="entry name" value="Porin_O/P"/>
</dbReference>
<evidence type="ECO:0000313" key="4">
    <source>
        <dbReference type="Proteomes" id="UP000422569"/>
    </source>
</evidence>
<dbReference type="Proteomes" id="UP000422569">
    <property type="component" value="Chromosome"/>
</dbReference>
<sequence>MKFRPGYRALAIAAFGLSAAFAATPAAADTAAEIRALKARLNKLEAEEAAAKRAAHAAAQQAHAVPAAHVVAAPEAPKHWYEKMSFRGYTQMRYNDTLNANQWNDVYSPHDRSVGPRRNFLLRRTRLIFSGDVSSHLYLYVQMDLASAPSGTFSNSATAATNPVFAFYNLPFVQIGTYGNAAGNFAQMRDAYADISIDEKKEFRFRVGQSKIPYGFENMQSSQNRLALDRADAINSCCKDERDLGVFFYYTPEHVRHLLRDLVKNNLKGTGDYGMFALGIYNGQGANRIELNNGVHIVSRFTYPYVFSNGQIVEASIQGYTGRYMPTTSAITPSLGMATGWAGYRPPGYPGAGAPFINAPGYGDVTRNLVLSQYPGAAWNYSCLNGCQGVKDDRVAITGVIYPQPFGLKAEWNWGRGPTLDPTQTYISSQRLNGGYVEATYKYDDTLYGLGTFFPFVKWQYYNGGWKVETNAPLARVHELDVGVEWQPLPEVELTAVYTKMNRTNTGAAPYRQFNADLLRMQLQWNY</sequence>
<evidence type="ECO:0000313" key="3">
    <source>
        <dbReference type="EMBL" id="QGM99339.1"/>
    </source>
</evidence>